<sequence length="277" mass="31548">MALHEDQHEMSAIYDNINNPVSSNDIPKSLSGEDSNASSATSGVQLYKIGTVAFGLLALLLLGLVIFLACYMEVRSRNFTEERSELKKTLNDLVSKQNSLTEERDNLTRKNSDTEARLTAISLERDELRKSFNITDSQLRSVTEERDRLKVKIVQLGWRIFGGSAYYISSTEKTWQESRTYCQSVGADLMIINSKEEQDFANSFQTYMWIGLTDSETEGRWKWVDGSPLTTSYWRDGEPNGKTVENCGDIKTFTAEKSWNDENCSHSHKWICEMKLS</sequence>
<dbReference type="OMA" id="NSWNDEK"/>
<dbReference type="PROSITE" id="PS50041">
    <property type="entry name" value="C_TYPE_LECTIN_2"/>
    <property type="match status" value="1"/>
</dbReference>
<feature type="domain" description="C-type lectin" evidence="5">
    <location>
        <begin position="161"/>
        <end position="273"/>
    </location>
</feature>
<dbReference type="InterPro" id="IPR001304">
    <property type="entry name" value="C-type_lectin-like"/>
</dbReference>
<dbReference type="SMART" id="SM00034">
    <property type="entry name" value="CLECT"/>
    <property type="match status" value="1"/>
</dbReference>
<keyword evidence="4" id="KW-1133">Transmembrane helix</keyword>
<dbReference type="SUPFAM" id="SSF56436">
    <property type="entry name" value="C-type lectin-like"/>
    <property type="match status" value="1"/>
</dbReference>
<dbReference type="PANTHER" id="PTHR22803">
    <property type="entry name" value="MANNOSE, PHOSPHOLIPASE, LECTIN RECEPTOR RELATED"/>
    <property type="match status" value="1"/>
</dbReference>
<keyword evidence="1" id="KW-0430">Lectin</keyword>
<dbReference type="Gene3D" id="3.10.100.10">
    <property type="entry name" value="Mannose-Binding Protein A, subunit A"/>
    <property type="match status" value="1"/>
</dbReference>
<dbReference type="eggNOG" id="KOG4297">
    <property type="taxonomic scope" value="Eukaryota"/>
</dbReference>
<dbReference type="EMBL" id="AYCK01022631">
    <property type="status" value="NOT_ANNOTATED_CDS"/>
    <property type="molecule type" value="Genomic_DNA"/>
</dbReference>
<reference evidence="7" key="1">
    <citation type="submission" date="2013-10" db="EMBL/GenBank/DDBJ databases">
        <authorList>
            <person name="Schartl M."/>
            <person name="Warren W."/>
        </authorList>
    </citation>
    <scope>NUCLEOTIDE SEQUENCE [LARGE SCALE GENOMIC DNA]</scope>
    <source>
        <strain evidence="7">female</strain>
    </source>
</reference>
<keyword evidence="4" id="KW-0812">Transmembrane</keyword>
<reference evidence="6" key="3">
    <citation type="submission" date="2025-09" db="UniProtKB">
        <authorList>
            <consortium name="Ensembl"/>
        </authorList>
    </citation>
    <scope>IDENTIFICATION</scope>
</reference>
<dbReference type="PROSITE" id="PS00615">
    <property type="entry name" value="C_TYPE_LECTIN_1"/>
    <property type="match status" value="1"/>
</dbReference>
<dbReference type="InterPro" id="IPR033989">
    <property type="entry name" value="CD209-like_CTLD"/>
</dbReference>
<evidence type="ECO:0000256" key="2">
    <source>
        <dbReference type="ARBA" id="ARBA00023157"/>
    </source>
</evidence>
<keyword evidence="7" id="KW-1185">Reference proteome</keyword>
<dbReference type="Pfam" id="PF00059">
    <property type="entry name" value="Lectin_C"/>
    <property type="match status" value="1"/>
</dbReference>
<name>A0A096M8V6_POEFO</name>
<proteinExistence type="predicted"/>
<dbReference type="AlphaFoldDB" id="A0A096M8V6"/>
<reference evidence="6" key="2">
    <citation type="submission" date="2025-08" db="UniProtKB">
        <authorList>
            <consortium name="Ensembl"/>
        </authorList>
    </citation>
    <scope>IDENTIFICATION</scope>
</reference>
<dbReference type="InterPro" id="IPR050111">
    <property type="entry name" value="C-type_lectin/snaclec_domain"/>
</dbReference>
<dbReference type="STRING" id="48698.ENSPFOP00000027847"/>
<feature type="transmembrane region" description="Helical" evidence="4">
    <location>
        <begin position="52"/>
        <end position="74"/>
    </location>
</feature>
<dbReference type="InterPro" id="IPR018378">
    <property type="entry name" value="C-type_lectin_CS"/>
</dbReference>
<dbReference type="Proteomes" id="UP000028760">
    <property type="component" value="Unassembled WGS sequence"/>
</dbReference>
<dbReference type="CDD" id="cd03590">
    <property type="entry name" value="CLECT_DC-SIGN_like"/>
    <property type="match status" value="1"/>
</dbReference>
<protein>
    <recommendedName>
        <fullName evidence="5">C-type lectin domain-containing protein</fullName>
    </recommendedName>
</protein>
<feature type="coiled-coil region" evidence="3">
    <location>
        <begin position="83"/>
        <end position="117"/>
    </location>
</feature>
<dbReference type="EMBL" id="AYCK01022632">
    <property type="status" value="NOT_ANNOTATED_CDS"/>
    <property type="molecule type" value="Genomic_DNA"/>
</dbReference>
<evidence type="ECO:0000313" key="7">
    <source>
        <dbReference type="Proteomes" id="UP000028760"/>
    </source>
</evidence>
<keyword evidence="4" id="KW-0472">Membrane</keyword>
<evidence type="ECO:0000259" key="5">
    <source>
        <dbReference type="PROSITE" id="PS50041"/>
    </source>
</evidence>
<dbReference type="Ensembl" id="ENSPFOT00000022103.1">
    <property type="protein sequence ID" value="ENSPFOP00000027847.1"/>
    <property type="gene ID" value="ENSPFOG00000017868.2"/>
</dbReference>
<accession>A0A096M8V6</accession>
<evidence type="ECO:0000256" key="3">
    <source>
        <dbReference type="SAM" id="Coils"/>
    </source>
</evidence>
<dbReference type="GeneTree" id="ENSGT01020000230338"/>
<dbReference type="InterPro" id="IPR016186">
    <property type="entry name" value="C-type_lectin-like/link_sf"/>
</dbReference>
<organism evidence="6 7">
    <name type="scientific">Poecilia formosa</name>
    <name type="common">Amazon molly</name>
    <name type="synonym">Limia formosa</name>
    <dbReference type="NCBI Taxonomy" id="48698"/>
    <lineage>
        <taxon>Eukaryota</taxon>
        <taxon>Metazoa</taxon>
        <taxon>Chordata</taxon>
        <taxon>Craniata</taxon>
        <taxon>Vertebrata</taxon>
        <taxon>Euteleostomi</taxon>
        <taxon>Actinopterygii</taxon>
        <taxon>Neopterygii</taxon>
        <taxon>Teleostei</taxon>
        <taxon>Neoteleostei</taxon>
        <taxon>Acanthomorphata</taxon>
        <taxon>Ovalentaria</taxon>
        <taxon>Atherinomorphae</taxon>
        <taxon>Cyprinodontiformes</taxon>
        <taxon>Poeciliidae</taxon>
        <taxon>Poeciliinae</taxon>
        <taxon>Poecilia</taxon>
    </lineage>
</organism>
<keyword evidence="3" id="KW-0175">Coiled coil</keyword>
<dbReference type="GO" id="GO:0030246">
    <property type="term" value="F:carbohydrate binding"/>
    <property type="evidence" value="ECO:0007669"/>
    <property type="project" value="UniProtKB-KW"/>
</dbReference>
<keyword evidence="2" id="KW-1015">Disulfide bond</keyword>
<evidence type="ECO:0000256" key="4">
    <source>
        <dbReference type="SAM" id="Phobius"/>
    </source>
</evidence>
<dbReference type="InterPro" id="IPR016187">
    <property type="entry name" value="CTDL_fold"/>
</dbReference>
<evidence type="ECO:0000256" key="1">
    <source>
        <dbReference type="ARBA" id="ARBA00022734"/>
    </source>
</evidence>
<evidence type="ECO:0000313" key="6">
    <source>
        <dbReference type="Ensembl" id="ENSPFOP00000027847.1"/>
    </source>
</evidence>